<dbReference type="EMBL" id="NRDI02000018">
    <property type="protein sequence ID" value="KAI1509863.1"/>
    <property type="molecule type" value="Genomic_DNA"/>
</dbReference>
<evidence type="ECO:0000313" key="5">
    <source>
        <dbReference type="Proteomes" id="UP000249757"/>
    </source>
</evidence>
<organism evidence="4 5">
    <name type="scientific">Pyrenophora tritici-repentis</name>
    <dbReference type="NCBI Taxonomy" id="45151"/>
    <lineage>
        <taxon>Eukaryota</taxon>
        <taxon>Fungi</taxon>
        <taxon>Dikarya</taxon>
        <taxon>Ascomycota</taxon>
        <taxon>Pezizomycotina</taxon>
        <taxon>Dothideomycetes</taxon>
        <taxon>Pleosporomycetidae</taxon>
        <taxon>Pleosporales</taxon>
        <taxon>Pleosporineae</taxon>
        <taxon>Pleosporaceae</taxon>
        <taxon>Pyrenophora</taxon>
    </lineage>
</organism>
<name>A0A922SX98_9PLEO</name>
<dbReference type="InterPro" id="IPR016197">
    <property type="entry name" value="Chromo-like_dom_sf"/>
</dbReference>
<reference evidence="5" key="1">
    <citation type="journal article" date="2022" name="Microb. Genom.">
        <title>A global pangenome for the wheat fungal pathogen Pyrenophora tritici-repentis and prediction of effector protein structural homology.</title>
        <authorList>
            <person name="Moolhuijzen P.M."/>
            <person name="See P.T."/>
            <person name="Shi G."/>
            <person name="Powell H.R."/>
            <person name="Cockram J."/>
            <person name="Jorgensen L.N."/>
            <person name="Benslimane H."/>
            <person name="Strelkov S.E."/>
            <person name="Turner J."/>
            <person name="Liu Z."/>
            <person name="Moffat C.S."/>
        </authorList>
    </citation>
    <scope>NUCLEOTIDE SEQUENCE [LARGE SCALE GENOMIC DNA]</scope>
</reference>
<dbReference type="Proteomes" id="UP000249757">
    <property type="component" value="Unassembled WGS sequence"/>
</dbReference>
<dbReference type="Gene3D" id="2.40.50.40">
    <property type="match status" value="1"/>
</dbReference>
<comment type="caution">
    <text evidence="4">The sequence shown here is derived from an EMBL/GenBank/DDBJ whole genome shotgun (WGS) entry which is preliminary data.</text>
</comment>
<gene>
    <name evidence="4" type="ORF">Ptr86124_010901</name>
</gene>
<proteinExistence type="predicted"/>
<protein>
    <submittedName>
        <fullName evidence="4">Chromo domain containing protein</fullName>
    </submittedName>
</protein>
<sequence length="302" mass="35193">MNSTWETYMKAFVNWAQDNWAPLCPLAQIAIKGRDATTTKVSPFFLQHGYNIDPLQLEIPIGADRRRYNAHEKSDREKAESIVTKLRELLEMAQASMAQAQQEQERQANGNRREAPQLRVGDKVWVQLGKQFATGRRSKKLDWRSAKYTVIEVIDTHTVRLNTPPGPHNVFHVDRLRLASSDPLPSQSRDDDQPLPIQVDTDGADMWEVEDILAEICRRRGRGMKWWYEVKWKGYHLPTMEPKENLENTEAKIRWEQFTEPYRDPRTRLLPAGFRRGSNEIHPDHSPQQSIKWVLEGSDWID</sequence>
<dbReference type="AlphaFoldDB" id="A0A922SX98"/>
<evidence type="ECO:0000259" key="3">
    <source>
        <dbReference type="PROSITE" id="PS50013"/>
    </source>
</evidence>
<accession>A0A922SX98</accession>
<dbReference type="PROSITE" id="PS50013">
    <property type="entry name" value="CHROMO_2"/>
    <property type="match status" value="1"/>
</dbReference>
<evidence type="ECO:0000256" key="2">
    <source>
        <dbReference type="SAM" id="Coils"/>
    </source>
</evidence>
<evidence type="ECO:0000256" key="1">
    <source>
        <dbReference type="ARBA" id="ARBA00011353"/>
    </source>
</evidence>
<dbReference type="InterPro" id="IPR000953">
    <property type="entry name" value="Chromo/chromo_shadow_dom"/>
</dbReference>
<evidence type="ECO:0000313" key="4">
    <source>
        <dbReference type="EMBL" id="KAI1509863.1"/>
    </source>
</evidence>
<feature type="coiled-coil region" evidence="2">
    <location>
        <begin position="76"/>
        <end position="106"/>
    </location>
</feature>
<dbReference type="GO" id="GO:0006338">
    <property type="term" value="P:chromatin remodeling"/>
    <property type="evidence" value="ECO:0007669"/>
    <property type="project" value="UniProtKB-ARBA"/>
</dbReference>
<keyword evidence="2" id="KW-0175">Coiled coil</keyword>
<comment type="subunit">
    <text evidence="1">Component of the NuA4 histone acetyltransferase complex.</text>
</comment>
<feature type="domain" description="Chromo" evidence="3">
    <location>
        <begin position="207"/>
        <end position="267"/>
    </location>
</feature>
<keyword evidence="5" id="KW-1185">Reference proteome</keyword>
<dbReference type="SUPFAM" id="SSF54160">
    <property type="entry name" value="Chromo domain-like"/>
    <property type="match status" value="1"/>
</dbReference>